<gene>
    <name evidence="2" type="ORF">GB881_08395</name>
</gene>
<dbReference type="InterPro" id="IPR036779">
    <property type="entry name" value="LysM_dom_sf"/>
</dbReference>
<name>A0A6N7EG19_9MICO</name>
<evidence type="ECO:0000259" key="1">
    <source>
        <dbReference type="PROSITE" id="PS51782"/>
    </source>
</evidence>
<dbReference type="OrthoDB" id="5084290at2"/>
<evidence type="ECO:0000313" key="2">
    <source>
        <dbReference type="EMBL" id="MPV37069.1"/>
    </source>
</evidence>
<dbReference type="PROSITE" id="PS51782">
    <property type="entry name" value="LYSM"/>
    <property type="match status" value="1"/>
</dbReference>
<organism evidence="2 3">
    <name type="scientific">Georgenia subflava</name>
    <dbReference type="NCBI Taxonomy" id="1622177"/>
    <lineage>
        <taxon>Bacteria</taxon>
        <taxon>Bacillati</taxon>
        <taxon>Actinomycetota</taxon>
        <taxon>Actinomycetes</taxon>
        <taxon>Micrococcales</taxon>
        <taxon>Bogoriellaceae</taxon>
        <taxon>Georgenia</taxon>
    </lineage>
</organism>
<dbReference type="EMBL" id="WHPC01000025">
    <property type="protein sequence ID" value="MPV37069.1"/>
    <property type="molecule type" value="Genomic_DNA"/>
</dbReference>
<proteinExistence type="predicted"/>
<sequence length="96" mass="9522">MRLTVRGRRVLVVLALVIATAISVGIGAWIGTAGSSGSAGEVVTVTVAPGETLWTVAGAAAAPGDDVRDVIAEIAELNSLVGADIRAGQQLFVPAG</sequence>
<dbReference type="Pfam" id="PF01476">
    <property type="entry name" value="LysM"/>
    <property type="match status" value="1"/>
</dbReference>
<keyword evidence="3" id="KW-1185">Reference proteome</keyword>
<accession>A0A6N7EG19</accession>
<dbReference type="InterPro" id="IPR018392">
    <property type="entry name" value="LysM"/>
</dbReference>
<comment type="caution">
    <text evidence="2">The sequence shown here is derived from an EMBL/GenBank/DDBJ whole genome shotgun (WGS) entry which is preliminary data.</text>
</comment>
<reference evidence="2 3" key="1">
    <citation type="submission" date="2019-10" db="EMBL/GenBank/DDBJ databases">
        <title>Georgenia wutianyii sp. nov. and Georgenia yuyongxinii sp. nov. isolated from plateau pika (Ochotona curzoniae) in the Qinghai-Tibet plateau of China.</title>
        <authorList>
            <person name="Tian Z."/>
        </authorList>
    </citation>
    <scope>NUCLEOTIDE SEQUENCE [LARGE SCALE GENOMIC DNA]</scope>
    <source>
        <strain evidence="2 3">JCM 19765</strain>
    </source>
</reference>
<dbReference type="AlphaFoldDB" id="A0A6N7EG19"/>
<protein>
    <submittedName>
        <fullName evidence="2">LysM peptidoglycan-binding domain-containing protein</fullName>
    </submittedName>
</protein>
<dbReference type="SMART" id="SM00257">
    <property type="entry name" value="LysM"/>
    <property type="match status" value="1"/>
</dbReference>
<evidence type="ECO:0000313" key="3">
    <source>
        <dbReference type="Proteomes" id="UP000437709"/>
    </source>
</evidence>
<dbReference type="Gene3D" id="3.10.350.10">
    <property type="entry name" value="LysM domain"/>
    <property type="match status" value="1"/>
</dbReference>
<dbReference type="Proteomes" id="UP000437709">
    <property type="component" value="Unassembled WGS sequence"/>
</dbReference>
<feature type="domain" description="LysM" evidence="1">
    <location>
        <begin position="43"/>
        <end position="93"/>
    </location>
</feature>